<evidence type="ECO:0000313" key="2">
    <source>
        <dbReference type="Proteomes" id="UP000669060"/>
    </source>
</evidence>
<reference evidence="1 2" key="1">
    <citation type="submission" date="2020-12" db="EMBL/GenBank/DDBJ databases">
        <title>Pseudomonas schmalbachii sp. nov. isolated from millipede gut.</title>
        <authorList>
            <person name="Shelomi M."/>
        </authorList>
    </citation>
    <scope>NUCLEOTIDE SEQUENCE [LARGE SCALE GENOMIC DNA]</scope>
    <source>
        <strain evidence="1 2">Milli4</strain>
    </source>
</reference>
<name>A0ABS3TKJ5_9PSED</name>
<evidence type="ECO:0000313" key="1">
    <source>
        <dbReference type="EMBL" id="MBO3274171.1"/>
    </source>
</evidence>
<proteinExistence type="predicted"/>
<accession>A0ABS3TKJ5</accession>
<keyword evidence="2" id="KW-1185">Reference proteome</keyword>
<comment type="caution">
    <text evidence="1">The sequence shown here is derived from an EMBL/GenBank/DDBJ whole genome shotgun (WGS) entry which is preliminary data.</text>
</comment>
<organism evidence="1 2">
    <name type="scientific">Pseudomonas schmalbachii</name>
    <dbReference type="NCBI Taxonomy" id="2816993"/>
    <lineage>
        <taxon>Bacteria</taxon>
        <taxon>Pseudomonadati</taxon>
        <taxon>Pseudomonadota</taxon>
        <taxon>Gammaproteobacteria</taxon>
        <taxon>Pseudomonadales</taxon>
        <taxon>Pseudomonadaceae</taxon>
        <taxon>Pseudomonas</taxon>
    </lineage>
</organism>
<sequence length="290" mass="31889">MSEEVNTRCDQELVEVAGYRDGQHGDFSHIARVGWDALMTVEQHERILGAVLAEVARLRDKRKQAADQYEATILSVEKERGALAATHHPVPALERREYPSRTIYPDASEFSLECAEITGWNAAVTQHERVVAALRAEIAREQAYREFLHSANTGLAEKVERLGDERDALAAQLAEQKGQEPVDPRFGAAAMIVRDVCELAEPADSEHVVRVHVDDLLRIAEAHIQPVAPAQQAVPEGWKLVPTELTKEMKEAMIAPDGLTEDGYIHAFTVKSQWAAVLAAAPQPAKDGGA</sequence>
<dbReference type="Proteomes" id="UP000669060">
    <property type="component" value="Unassembled WGS sequence"/>
</dbReference>
<dbReference type="EMBL" id="JAELYA010000001">
    <property type="protein sequence ID" value="MBO3274171.1"/>
    <property type="molecule type" value="Genomic_DNA"/>
</dbReference>
<dbReference type="RefSeq" id="WP_208311967.1">
    <property type="nucleotide sequence ID" value="NZ_JAELYA010000001.1"/>
</dbReference>
<evidence type="ECO:0008006" key="3">
    <source>
        <dbReference type="Google" id="ProtNLM"/>
    </source>
</evidence>
<gene>
    <name evidence="1" type="ORF">JFY56_02925</name>
</gene>
<protein>
    <recommendedName>
        <fullName evidence="3">Phage protein</fullName>
    </recommendedName>
</protein>